<evidence type="ECO:0000256" key="4">
    <source>
        <dbReference type="SAM" id="MobiDB-lite"/>
    </source>
</evidence>
<dbReference type="OMA" id="PLMNGRW"/>
<evidence type="ECO:0000313" key="7">
    <source>
        <dbReference type="Proteomes" id="UP000001876"/>
    </source>
</evidence>
<dbReference type="RefSeq" id="XP_003062638.1">
    <property type="nucleotide sequence ID" value="XM_003062592.1"/>
</dbReference>
<evidence type="ECO:0000256" key="1">
    <source>
        <dbReference type="ARBA" id="ARBA00004474"/>
    </source>
</evidence>
<feature type="region of interest" description="Disordered" evidence="4">
    <location>
        <begin position="231"/>
        <end position="250"/>
    </location>
</feature>
<feature type="region of interest" description="Disordered" evidence="4">
    <location>
        <begin position="264"/>
        <end position="300"/>
    </location>
</feature>
<dbReference type="InterPro" id="IPR006843">
    <property type="entry name" value="PAP/fibrillin_dom"/>
</dbReference>
<evidence type="ECO:0000256" key="2">
    <source>
        <dbReference type="ARBA" id="ARBA00022640"/>
    </source>
</evidence>
<dbReference type="AlphaFoldDB" id="C1N3L9"/>
<name>C1N3L9_MICPC</name>
<dbReference type="InterPro" id="IPR000253">
    <property type="entry name" value="FHA_dom"/>
</dbReference>
<dbReference type="PROSITE" id="PS50006">
    <property type="entry name" value="FHA_DOMAIN"/>
    <property type="match status" value="2"/>
</dbReference>
<protein>
    <submittedName>
        <fullName evidence="6">Predicted protein</fullName>
    </submittedName>
</protein>
<feature type="compositionally biased region" description="Gly residues" evidence="4">
    <location>
        <begin position="234"/>
        <end position="246"/>
    </location>
</feature>
<feature type="domain" description="FHA" evidence="5">
    <location>
        <begin position="97"/>
        <end position="147"/>
    </location>
</feature>
<comment type="subcellular location">
    <subcellularLocation>
        <location evidence="1">Plastid</location>
    </subcellularLocation>
</comment>
<gene>
    <name evidence="6" type="ORF">MICPUCDRAFT_52223</name>
</gene>
<evidence type="ECO:0000313" key="6">
    <source>
        <dbReference type="EMBL" id="EEH53457.1"/>
    </source>
</evidence>
<dbReference type="Proteomes" id="UP000001876">
    <property type="component" value="Unassembled WGS sequence"/>
</dbReference>
<dbReference type="CDD" id="cd00060">
    <property type="entry name" value="FHA"/>
    <property type="match status" value="2"/>
</dbReference>
<proteinExistence type="predicted"/>
<keyword evidence="3" id="KW-0175">Coiled coil</keyword>
<keyword evidence="7" id="KW-1185">Reference proteome</keyword>
<dbReference type="Gene3D" id="2.60.200.20">
    <property type="match status" value="2"/>
</dbReference>
<dbReference type="SUPFAM" id="SSF49879">
    <property type="entry name" value="SMAD/FHA domain"/>
    <property type="match status" value="2"/>
</dbReference>
<sequence>MPVAVSSPAVCARCADATARHRAASWTTSTFGRRLRRHHQILRGRSREIALATRASRELNLVPCGDGSSDHLPPGTRVPPSLAKTVVKLPRRDGGVVVVGRERPSDVRLNIGTVSGQHASFERDADGDVYVTDRGSSNGTDVDGRTLKPGTRYKLSVGDVVTLGDPHLARFEVVDAGEGDGDVDGGSPFAGIQGAFRGLQQNVAEAEKNRKAAAEGIRSAREKLRGVRGATTGLFGGDGGGDGGGDAARVDPEDVVLSTIDVDATYDVETVEEPPAPEPERSRSRSRSRSVQPEIVERRDGSLASDARVVFAPVGWPGPAVDLEPGVPVVIGTGLRKGDANLILTGVRGVDSAHASVLRVGGGVYVEDLGSAAGTFVGGRQISPGLQYALTPGASVMLGDGGCAFTVKADVLDDDDDEEEEEEEEEGEGGMTAMTPPGVMGGGGAIVRSGDPGAGNPGAAVVRDGLDVSLSKVDDGNDPAASPWGLVGGLKGMGENLGAAIFNSKIQVNYQYKPEITVGGGNGGKAGLADLKSALLLALADTERGLRADKERKKKIEQLARALEAKNPTRAPLKSPLMNGRWALQYTTRLKTLGAGVPGFLRPKGAIHQTVDIFTLQVKNEESFEPLPFVKFTNSSTSDLSAQTEVRSVVHWSPYDRVGASRAGVKPKDWRVAGIKVDAPPESVGRKVSNAEMEASGTGSMAWMDTTFVDGELRISRSQSGDLYILVRDDPND</sequence>
<feature type="region of interest" description="Disordered" evidence="4">
    <location>
        <begin position="412"/>
        <end position="459"/>
    </location>
</feature>
<dbReference type="SMART" id="SM00240">
    <property type="entry name" value="FHA"/>
    <property type="match status" value="2"/>
</dbReference>
<accession>C1N3L9</accession>
<reference evidence="6 7" key="1">
    <citation type="journal article" date="2009" name="Science">
        <title>Green evolution and dynamic adaptations revealed by genomes of the marine picoeukaryotes Micromonas.</title>
        <authorList>
            <person name="Worden A.Z."/>
            <person name="Lee J.H."/>
            <person name="Mock T."/>
            <person name="Rouze P."/>
            <person name="Simmons M.P."/>
            <person name="Aerts A.L."/>
            <person name="Allen A.E."/>
            <person name="Cuvelier M.L."/>
            <person name="Derelle E."/>
            <person name="Everett M.V."/>
            <person name="Foulon E."/>
            <person name="Grimwood J."/>
            <person name="Gundlach H."/>
            <person name="Henrissat B."/>
            <person name="Napoli C."/>
            <person name="McDonald S.M."/>
            <person name="Parker M.S."/>
            <person name="Rombauts S."/>
            <person name="Salamov A."/>
            <person name="Von Dassow P."/>
            <person name="Badger J.H."/>
            <person name="Coutinho P.M."/>
            <person name="Demir E."/>
            <person name="Dubchak I."/>
            <person name="Gentemann C."/>
            <person name="Eikrem W."/>
            <person name="Gready J.E."/>
            <person name="John U."/>
            <person name="Lanier W."/>
            <person name="Lindquist E.A."/>
            <person name="Lucas S."/>
            <person name="Mayer K.F."/>
            <person name="Moreau H."/>
            <person name="Not F."/>
            <person name="Otillar R."/>
            <person name="Panaud O."/>
            <person name="Pangilinan J."/>
            <person name="Paulsen I."/>
            <person name="Piegu B."/>
            <person name="Poliakov A."/>
            <person name="Robbens S."/>
            <person name="Schmutz J."/>
            <person name="Toulza E."/>
            <person name="Wyss T."/>
            <person name="Zelensky A."/>
            <person name="Zhou K."/>
            <person name="Armbrust E.V."/>
            <person name="Bhattacharya D."/>
            <person name="Goodenough U.W."/>
            <person name="Van de Peer Y."/>
            <person name="Grigoriev I.V."/>
        </authorList>
    </citation>
    <scope>NUCLEOTIDE SEQUENCE [LARGE SCALE GENOMIC DNA]</scope>
    <source>
        <strain evidence="6 7">CCMP1545</strain>
    </source>
</reference>
<dbReference type="OrthoDB" id="189024at2759"/>
<dbReference type="eggNOG" id="ENOG502QSMF">
    <property type="taxonomic scope" value="Eukaryota"/>
</dbReference>
<dbReference type="InterPro" id="IPR008984">
    <property type="entry name" value="SMAD_FHA_dom_sf"/>
</dbReference>
<feature type="domain" description="FHA" evidence="5">
    <location>
        <begin position="329"/>
        <end position="382"/>
    </location>
</feature>
<keyword evidence="2" id="KW-0934">Plastid</keyword>
<evidence type="ECO:0000256" key="3">
    <source>
        <dbReference type="SAM" id="Coils"/>
    </source>
</evidence>
<dbReference type="GeneID" id="9688078"/>
<dbReference type="GO" id="GO:0009536">
    <property type="term" value="C:plastid"/>
    <property type="evidence" value="ECO:0007669"/>
    <property type="project" value="UniProtKB-SubCell"/>
</dbReference>
<dbReference type="PANTHER" id="PTHR31906">
    <property type="entry name" value="PLASTID-LIPID-ASSOCIATED PROTEIN 4, CHLOROPLASTIC-RELATED"/>
    <property type="match status" value="1"/>
</dbReference>
<dbReference type="Pfam" id="PF00498">
    <property type="entry name" value="FHA"/>
    <property type="match status" value="2"/>
</dbReference>
<organism evidence="7">
    <name type="scientific">Micromonas pusilla (strain CCMP1545)</name>
    <name type="common">Picoplanktonic green alga</name>
    <dbReference type="NCBI Taxonomy" id="564608"/>
    <lineage>
        <taxon>Eukaryota</taxon>
        <taxon>Viridiplantae</taxon>
        <taxon>Chlorophyta</taxon>
        <taxon>Mamiellophyceae</taxon>
        <taxon>Mamiellales</taxon>
        <taxon>Mamiellaceae</taxon>
        <taxon>Micromonas</taxon>
    </lineage>
</organism>
<dbReference type="Pfam" id="PF04755">
    <property type="entry name" value="PAP_fibrillin"/>
    <property type="match status" value="1"/>
</dbReference>
<dbReference type="InterPro" id="IPR039633">
    <property type="entry name" value="PAP"/>
</dbReference>
<dbReference type="EMBL" id="GG663746">
    <property type="protein sequence ID" value="EEH53457.1"/>
    <property type="molecule type" value="Genomic_DNA"/>
</dbReference>
<feature type="compositionally biased region" description="Acidic residues" evidence="4">
    <location>
        <begin position="412"/>
        <end position="428"/>
    </location>
</feature>
<feature type="coiled-coil region" evidence="3">
    <location>
        <begin position="196"/>
        <end position="223"/>
    </location>
</feature>
<dbReference type="KEGG" id="mpp:MICPUCDRAFT_52223"/>
<evidence type="ECO:0000259" key="5">
    <source>
        <dbReference type="PROSITE" id="PS50006"/>
    </source>
</evidence>